<dbReference type="Proteomes" id="UP001168821">
    <property type="component" value="Unassembled WGS sequence"/>
</dbReference>
<dbReference type="Pfam" id="PF07851">
    <property type="entry name" value="TMEM120A-B"/>
    <property type="match status" value="1"/>
</dbReference>
<evidence type="ECO:0000256" key="5">
    <source>
        <dbReference type="ARBA" id="ARBA00023136"/>
    </source>
</evidence>
<evidence type="ECO:0000256" key="4">
    <source>
        <dbReference type="ARBA" id="ARBA00022989"/>
    </source>
</evidence>
<feature type="transmembrane region" description="Helical" evidence="6">
    <location>
        <begin position="185"/>
        <end position="204"/>
    </location>
</feature>
<feature type="transmembrane region" description="Helical" evidence="6">
    <location>
        <begin position="236"/>
        <end position="253"/>
    </location>
</feature>
<sequence>MASISLKGFESLIKEDKGYHKIILSLFFLLALPLVYLDLPSLVKKDLSCLIKEKWKHFMNIKRCLPQTPSPLLKLVLGEINVTLPHLSDRFRYKSNYENFKLRMNIIGLLFSLLAIFIKLHRFAEALLQAAQMWFYLTLTIREHILIANGSNIRVWWLLHHYGTVATVGLLLTWPEGFYYRQFSYLFHIFSSYVAVVHVLQFQYQTKGLYRLRALGKADAMDITVEDVRLKDLKGALSLLLPFLLVAQLWQIFLGYELFQFFKEGCTDWQVSLYIFFLQPNPAILIKKHHHGA</sequence>
<keyword evidence="5 6" id="KW-0472">Membrane</keyword>
<comment type="subcellular location">
    <subcellularLocation>
        <location evidence="1">Membrane</location>
        <topology evidence="1">Multi-pass membrane protein</topology>
    </subcellularLocation>
</comment>
<evidence type="ECO:0000313" key="7">
    <source>
        <dbReference type="EMBL" id="KAJ3634476.1"/>
    </source>
</evidence>
<feature type="transmembrane region" description="Helical" evidence="6">
    <location>
        <begin position="18"/>
        <end position="37"/>
    </location>
</feature>
<keyword evidence="4 6" id="KW-1133">Transmembrane helix</keyword>
<evidence type="ECO:0000313" key="8">
    <source>
        <dbReference type="Proteomes" id="UP001168821"/>
    </source>
</evidence>
<dbReference type="InterPro" id="IPR012926">
    <property type="entry name" value="TMEM120A/B"/>
</dbReference>
<comment type="similarity">
    <text evidence="2">Belongs to the TMEM120 family.</text>
</comment>
<evidence type="ECO:0000256" key="3">
    <source>
        <dbReference type="ARBA" id="ARBA00022692"/>
    </source>
</evidence>
<proteinExistence type="inferred from homology"/>
<dbReference type="PANTHER" id="PTHR21433:SF0">
    <property type="entry name" value="TRANSMEMBRANE PROTEIN 120 HOMOLOG"/>
    <property type="match status" value="1"/>
</dbReference>
<evidence type="ECO:0000256" key="1">
    <source>
        <dbReference type="ARBA" id="ARBA00004141"/>
    </source>
</evidence>
<name>A0AA38M1J9_9CUCU</name>
<feature type="transmembrane region" description="Helical" evidence="6">
    <location>
        <begin position="102"/>
        <end position="120"/>
    </location>
</feature>
<keyword evidence="8" id="KW-1185">Reference proteome</keyword>
<comment type="caution">
    <text evidence="7">The sequence shown here is derived from an EMBL/GenBank/DDBJ whole genome shotgun (WGS) entry which is preliminary data.</text>
</comment>
<organism evidence="7 8">
    <name type="scientific">Zophobas morio</name>
    <dbReference type="NCBI Taxonomy" id="2755281"/>
    <lineage>
        <taxon>Eukaryota</taxon>
        <taxon>Metazoa</taxon>
        <taxon>Ecdysozoa</taxon>
        <taxon>Arthropoda</taxon>
        <taxon>Hexapoda</taxon>
        <taxon>Insecta</taxon>
        <taxon>Pterygota</taxon>
        <taxon>Neoptera</taxon>
        <taxon>Endopterygota</taxon>
        <taxon>Coleoptera</taxon>
        <taxon>Polyphaga</taxon>
        <taxon>Cucujiformia</taxon>
        <taxon>Tenebrionidae</taxon>
        <taxon>Zophobas</taxon>
    </lineage>
</organism>
<dbReference type="PANTHER" id="PTHR21433">
    <property type="entry name" value="TRANSMEMBRANE PROTEIN INDUCED BY TUMOR NECROSIS FACTOR ALPHA"/>
    <property type="match status" value="1"/>
</dbReference>
<protein>
    <submittedName>
        <fullName evidence="7">Uncharacterized protein</fullName>
    </submittedName>
</protein>
<dbReference type="AlphaFoldDB" id="A0AA38M1J9"/>
<evidence type="ECO:0000256" key="6">
    <source>
        <dbReference type="SAM" id="Phobius"/>
    </source>
</evidence>
<dbReference type="GO" id="GO:0016020">
    <property type="term" value="C:membrane"/>
    <property type="evidence" value="ECO:0007669"/>
    <property type="project" value="UniProtKB-SubCell"/>
</dbReference>
<reference evidence="7" key="1">
    <citation type="journal article" date="2023" name="G3 (Bethesda)">
        <title>Whole genome assemblies of Zophobas morio and Tenebrio molitor.</title>
        <authorList>
            <person name="Kaur S."/>
            <person name="Stinson S.A."/>
            <person name="diCenzo G.C."/>
        </authorList>
    </citation>
    <scope>NUCLEOTIDE SEQUENCE</scope>
    <source>
        <strain evidence="7">QUZm001</strain>
    </source>
</reference>
<dbReference type="EMBL" id="JALNTZ010000453">
    <property type="protein sequence ID" value="KAJ3634476.1"/>
    <property type="molecule type" value="Genomic_DNA"/>
</dbReference>
<gene>
    <name evidence="7" type="ORF">Zmor_016448</name>
</gene>
<accession>A0AA38M1J9</accession>
<keyword evidence="3 6" id="KW-0812">Transmembrane</keyword>
<evidence type="ECO:0000256" key="2">
    <source>
        <dbReference type="ARBA" id="ARBA00009700"/>
    </source>
</evidence>